<keyword evidence="12" id="KW-1185">Reference proteome</keyword>
<keyword evidence="7" id="KW-0675">Receptor</keyword>
<reference evidence="11" key="1">
    <citation type="submission" date="2021-02" db="EMBL/GenBank/DDBJ databases">
        <authorList>
            <person name="Nowell W R."/>
        </authorList>
    </citation>
    <scope>NUCLEOTIDE SEQUENCE</scope>
</reference>
<evidence type="ECO:0000313" key="13">
    <source>
        <dbReference type="Proteomes" id="UP000663852"/>
    </source>
</evidence>
<dbReference type="InterPro" id="IPR001628">
    <property type="entry name" value="Znf_hrmn_rcpt"/>
</dbReference>
<name>A0A815MVY4_ADIRI</name>
<evidence type="ECO:0000313" key="11">
    <source>
        <dbReference type="EMBL" id="CAF1425962.1"/>
    </source>
</evidence>
<feature type="domain" description="Nuclear receptor" evidence="9">
    <location>
        <begin position="2"/>
        <end position="78"/>
    </location>
</feature>
<evidence type="ECO:0000256" key="1">
    <source>
        <dbReference type="ARBA" id="ARBA00022723"/>
    </source>
</evidence>
<keyword evidence="6" id="KW-0804">Transcription</keyword>
<keyword evidence="2" id="KW-0863">Zinc-finger</keyword>
<dbReference type="PROSITE" id="PS51030">
    <property type="entry name" value="NUCLEAR_REC_DBD_2"/>
    <property type="match status" value="1"/>
</dbReference>
<dbReference type="PANTHER" id="PTHR48092">
    <property type="entry name" value="KNIRPS-RELATED PROTEIN-RELATED"/>
    <property type="match status" value="1"/>
</dbReference>
<dbReference type="PRINTS" id="PR00047">
    <property type="entry name" value="STROIDFINGER"/>
</dbReference>
<protein>
    <recommendedName>
        <fullName evidence="9">Nuclear receptor domain-containing protein</fullName>
    </recommendedName>
</protein>
<dbReference type="SUPFAM" id="SSF48508">
    <property type="entry name" value="Nuclear receptor ligand-binding domain"/>
    <property type="match status" value="1"/>
</dbReference>
<keyword evidence="5" id="KW-0238">DNA-binding</keyword>
<dbReference type="EMBL" id="CAJNOJ010000382">
    <property type="protein sequence ID" value="CAF1425962.1"/>
    <property type="molecule type" value="Genomic_DNA"/>
</dbReference>
<evidence type="ECO:0000256" key="7">
    <source>
        <dbReference type="ARBA" id="ARBA00023170"/>
    </source>
</evidence>
<evidence type="ECO:0000256" key="3">
    <source>
        <dbReference type="ARBA" id="ARBA00022833"/>
    </source>
</evidence>
<sequence length="353" mass="40955">MISRCKICEAPAQGVYYGCIACKSCKTFFKRNAEKQRIRRCLYGNNCHIINISNGHICTCCRLKKCLENGMDTARFREPWKNSKQNKLIAQNSNIITLKTPEKLPTLNLLAADQSDLTSDQWKLLSNLLQCYDEYSGLLIGRNYLHEQNKLPVKLRYKPVTVIELITSLMRQNPLLYINNRDFIDLSENDRALLLDNTLVYTTTSSVNFVHSQIGLNDLPVFLEAVGLISHPSYIPTVQQVAHRIVPDSIIMKLLFAIISFSTVQYTVYRDEPPRNLSNIARILKIQDKYVDLAWRYLVYTYKFEWTVKYFSDLLRFLFVIHDGVRKAEEVKWYTNTIDSLTQQTKDVLTVED</sequence>
<comment type="caution">
    <text evidence="11">The sequence shown here is derived from an EMBL/GenBank/DDBJ whole genome shotgun (WGS) entry which is preliminary data.</text>
</comment>
<evidence type="ECO:0000256" key="6">
    <source>
        <dbReference type="ARBA" id="ARBA00023163"/>
    </source>
</evidence>
<dbReference type="Proteomes" id="UP000663852">
    <property type="component" value="Unassembled WGS sequence"/>
</dbReference>
<evidence type="ECO:0000256" key="8">
    <source>
        <dbReference type="ARBA" id="ARBA00023242"/>
    </source>
</evidence>
<organism evidence="11 13">
    <name type="scientific">Adineta ricciae</name>
    <name type="common">Rotifer</name>
    <dbReference type="NCBI Taxonomy" id="249248"/>
    <lineage>
        <taxon>Eukaryota</taxon>
        <taxon>Metazoa</taxon>
        <taxon>Spiralia</taxon>
        <taxon>Gnathifera</taxon>
        <taxon>Rotifera</taxon>
        <taxon>Eurotatoria</taxon>
        <taxon>Bdelloidea</taxon>
        <taxon>Adinetida</taxon>
        <taxon>Adinetidae</taxon>
        <taxon>Adineta</taxon>
    </lineage>
</organism>
<keyword evidence="8" id="KW-0539">Nucleus</keyword>
<keyword evidence="1" id="KW-0479">Metal-binding</keyword>
<dbReference type="PROSITE" id="PS00031">
    <property type="entry name" value="NUCLEAR_REC_DBD_1"/>
    <property type="match status" value="1"/>
</dbReference>
<evidence type="ECO:0000313" key="10">
    <source>
        <dbReference type="EMBL" id="CAF1045497.1"/>
    </source>
</evidence>
<dbReference type="GO" id="GO:0003700">
    <property type="term" value="F:DNA-binding transcription factor activity"/>
    <property type="evidence" value="ECO:0007669"/>
    <property type="project" value="InterPro"/>
</dbReference>
<dbReference type="GO" id="GO:0008270">
    <property type="term" value="F:zinc ion binding"/>
    <property type="evidence" value="ECO:0007669"/>
    <property type="project" value="UniProtKB-KW"/>
</dbReference>
<dbReference type="Pfam" id="PF00105">
    <property type="entry name" value="zf-C4"/>
    <property type="match status" value="1"/>
</dbReference>
<gene>
    <name evidence="11" type="ORF">EDS130_LOCUS37864</name>
    <name evidence="10" type="ORF">XAT740_LOCUS15494</name>
</gene>
<dbReference type="SMART" id="SM00399">
    <property type="entry name" value="ZnF_C4"/>
    <property type="match status" value="1"/>
</dbReference>
<evidence type="ECO:0000256" key="2">
    <source>
        <dbReference type="ARBA" id="ARBA00022771"/>
    </source>
</evidence>
<dbReference type="GO" id="GO:0043565">
    <property type="term" value="F:sequence-specific DNA binding"/>
    <property type="evidence" value="ECO:0007669"/>
    <property type="project" value="InterPro"/>
</dbReference>
<dbReference type="Gene3D" id="3.30.50.10">
    <property type="entry name" value="Erythroid Transcription Factor GATA-1, subunit A"/>
    <property type="match status" value="1"/>
</dbReference>
<keyword evidence="3" id="KW-0862">Zinc</keyword>
<evidence type="ECO:0000256" key="4">
    <source>
        <dbReference type="ARBA" id="ARBA00023015"/>
    </source>
</evidence>
<dbReference type="OrthoDB" id="6159439at2759"/>
<dbReference type="AlphaFoldDB" id="A0A815MVY4"/>
<evidence type="ECO:0000259" key="9">
    <source>
        <dbReference type="PROSITE" id="PS51030"/>
    </source>
</evidence>
<dbReference type="InterPro" id="IPR035500">
    <property type="entry name" value="NHR-like_dom_sf"/>
</dbReference>
<dbReference type="SUPFAM" id="SSF57716">
    <property type="entry name" value="Glucocorticoid receptor-like (DNA-binding domain)"/>
    <property type="match status" value="1"/>
</dbReference>
<evidence type="ECO:0000256" key="5">
    <source>
        <dbReference type="ARBA" id="ARBA00023125"/>
    </source>
</evidence>
<dbReference type="InterPro" id="IPR050200">
    <property type="entry name" value="Nuclear_hormone_rcpt_NR3"/>
</dbReference>
<dbReference type="EMBL" id="CAJNOR010000957">
    <property type="protein sequence ID" value="CAF1045497.1"/>
    <property type="molecule type" value="Genomic_DNA"/>
</dbReference>
<dbReference type="InterPro" id="IPR013088">
    <property type="entry name" value="Znf_NHR/GATA"/>
</dbReference>
<dbReference type="Proteomes" id="UP000663828">
    <property type="component" value="Unassembled WGS sequence"/>
</dbReference>
<accession>A0A815MVY4</accession>
<keyword evidence="4" id="KW-0805">Transcription regulation</keyword>
<proteinExistence type="predicted"/>
<evidence type="ECO:0000313" key="12">
    <source>
        <dbReference type="Proteomes" id="UP000663828"/>
    </source>
</evidence>